<protein>
    <submittedName>
        <fullName evidence="2">Uncharacterized protein</fullName>
    </submittedName>
</protein>
<proteinExistence type="predicted"/>
<evidence type="ECO:0000313" key="2">
    <source>
        <dbReference type="EMBL" id="SDK36932.1"/>
    </source>
</evidence>
<gene>
    <name evidence="2" type="ORF">SAMN05216282_105127</name>
</gene>
<feature type="region of interest" description="Disordered" evidence="1">
    <location>
        <begin position="1"/>
        <end position="20"/>
    </location>
</feature>
<evidence type="ECO:0000256" key="1">
    <source>
        <dbReference type="SAM" id="MobiDB-lite"/>
    </source>
</evidence>
<sequence length="75" mass="8154">MPRLVTGLEGKQQVSASGQARVRTRQTLIIDKEEAQSMLDRSSVAVAKTVTAYPVSRMVNNLRTLNRDDPAAAKG</sequence>
<keyword evidence="3" id="KW-1185">Reference proteome</keyword>
<dbReference type="EMBL" id="FNFU01000005">
    <property type="protein sequence ID" value="SDK36932.1"/>
    <property type="molecule type" value="Genomic_DNA"/>
</dbReference>
<name>A0A1G9BBH7_9MICO</name>
<dbReference type="Proteomes" id="UP000198701">
    <property type="component" value="Unassembled WGS sequence"/>
</dbReference>
<organism evidence="2 3">
    <name type="scientific">Cryobacterium psychrotolerans</name>
    <dbReference type="NCBI Taxonomy" id="386301"/>
    <lineage>
        <taxon>Bacteria</taxon>
        <taxon>Bacillati</taxon>
        <taxon>Actinomycetota</taxon>
        <taxon>Actinomycetes</taxon>
        <taxon>Micrococcales</taxon>
        <taxon>Microbacteriaceae</taxon>
        <taxon>Cryobacterium</taxon>
    </lineage>
</organism>
<accession>A0A1G9BBH7</accession>
<dbReference type="AlphaFoldDB" id="A0A1G9BBH7"/>
<evidence type="ECO:0000313" key="3">
    <source>
        <dbReference type="Proteomes" id="UP000198701"/>
    </source>
</evidence>
<reference evidence="2 3" key="1">
    <citation type="submission" date="2016-10" db="EMBL/GenBank/DDBJ databases">
        <authorList>
            <person name="de Groot N.N."/>
        </authorList>
    </citation>
    <scope>NUCLEOTIDE SEQUENCE [LARGE SCALE GENOMIC DNA]</scope>
    <source>
        <strain evidence="2 3">CGMCC 1.5382</strain>
    </source>
</reference>